<protein>
    <submittedName>
        <fullName evidence="1">Os05g0189425 protein</fullName>
    </submittedName>
</protein>
<reference evidence="1 2" key="3">
    <citation type="journal article" date="2013" name="Rice">
        <title>Improvement of the Oryza sativa Nipponbare reference genome using next generation sequence and optical map data.</title>
        <authorList>
            <person name="Kawahara Y."/>
            <person name="de la Bastide M."/>
            <person name="Hamilton J.P."/>
            <person name="Kanamori H."/>
            <person name="McCombie W.R."/>
            <person name="Ouyang S."/>
            <person name="Schwartz D.C."/>
            <person name="Tanaka T."/>
            <person name="Wu J."/>
            <person name="Zhou S."/>
            <person name="Childs K.L."/>
            <person name="Davidson R.M."/>
            <person name="Lin H."/>
            <person name="Quesada-Ocampo L."/>
            <person name="Vaillancourt B."/>
            <person name="Sakai H."/>
            <person name="Lee S.S."/>
            <person name="Kim J."/>
            <person name="Numa H."/>
            <person name="Itoh T."/>
            <person name="Buell C.R."/>
            <person name="Matsumoto T."/>
        </authorList>
    </citation>
    <scope>NUCLEOTIDE SEQUENCE [LARGE SCALE GENOMIC DNA]</scope>
    <source>
        <strain evidence="2">cv. Nipponbare</strain>
    </source>
</reference>
<gene>
    <name evidence="1" type="ordered locus">Os05g0189425</name>
    <name evidence="1" type="ORF">OSNPB_050189425</name>
</gene>
<evidence type="ECO:0000313" key="2">
    <source>
        <dbReference type="Proteomes" id="UP000059680"/>
    </source>
</evidence>
<reference evidence="2" key="1">
    <citation type="journal article" date="2005" name="Nature">
        <title>The map-based sequence of the rice genome.</title>
        <authorList>
            <consortium name="International rice genome sequencing project (IRGSP)"/>
            <person name="Matsumoto T."/>
            <person name="Wu J."/>
            <person name="Kanamori H."/>
            <person name="Katayose Y."/>
            <person name="Fujisawa M."/>
            <person name="Namiki N."/>
            <person name="Mizuno H."/>
            <person name="Yamamoto K."/>
            <person name="Antonio B.A."/>
            <person name="Baba T."/>
            <person name="Sakata K."/>
            <person name="Nagamura Y."/>
            <person name="Aoki H."/>
            <person name="Arikawa K."/>
            <person name="Arita K."/>
            <person name="Bito T."/>
            <person name="Chiden Y."/>
            <person name="Fujitsuka N."/>
            <person name="Fukunaka R."/>
            <person name="Hamada M."/>
            <person name="Harada C."/>
            <person name="Hayashi A."/>
            <person name="Hijishita S."/>
            <person name="Honda M."/>
            <person name="Hosokawa S."/>
            <person name="Ichikawa Y."/>
            <person name="Idonuma A."/>
            <person name="Iijima M."/>
            <person name="Ikeda M."/>
            <person name="Ikeno M."/>
            <person name="Ito K."/>
            <person name="Ito S."/>
            <person name="Ito T."/>
            <person name="Ito Y."/>
            <person name="Ito Y."/>
            <person name="Iwabuchi A."/>
            <person name="Kamiya K."/>
            <person name="Karasawa W."/>
            <person name="Kurita K."/>
            <person name="Katagiri S."/>
            <person name="Kikuta A."/>
            <person name="Kobayashi H."/>
            <person name="Kobayashi N."/>
            <person name="Machita K."/>
            <person name="Maehara T."/>
            <person name="Masukawa M."/>
            <person name="Mizubayashi T."/>
            <person name="Mukai Y."/>
            <person name="Nagasaki H."/>
            <person name="Nagata Y."/>
            <person name="Naito S."/>
            <person name="Nakashima M."/>
            <person name="Nakama Y."/>
            <person name="Nakamichi Y."/>
            <person name="Nakamura M."/>
            <person name="Meguro A."/>
            <person name="Negishi M."/>
            <person name="Ohta I."/>
            <person name="Ohta T."/>
            <person name="Okamoto M."/>
            <person name="Ono N."/>
            <person name="Saji S."/>
            <person name="Sakaguchi M."/>
            <person name="Sakai K."/>
            <person name="Shibata M."/>
            <person name="Shimokawa T."/>
            <person name="Song J."/>
            <person name="Takazaki Y."/>
            <person name="Terasawa K."/>
            <person name="Tsugane M."/>
            <person name="Tsuji K."/>
            <person name="Ueda S."/>
            <person name="Waki K."/>
            <person name="Yamagata H."/>
            <person name="Yamamoto M."/>
            <person name="Yamamoto S."/>
            <person name="Yamane H."/>
            <person name="Yoshiki S."/>
            <person name="Yoshihara R."/>
            <person name="Yukawa K."/>
            <person name="Zhong H."/>
            <person name="Yano M."/>
            <person name="Yuan Q."/>
            <person name="Ouyang S."/>
            <person name="Liu J."/>
            <person name="Jones K.M."/>
            <person name="Gansberger K."/>
            <person name="Moffat K."/>
            <person name="Hill J."/>
            <person name="Bera J."/>
            <person name="Fadrosh D."/>
            <person name="Jin S."/>
            <person name="Johri S."/>
            <person name="Kim M."/>
            <person name="Overton L."/>
            <person name="Reardon M."/>
            <person name="Tsitrin T."/>
            <person name="Vuong H."/>
            <person name="Weaver B."/>
            <person name="Ciecko A."/>
            <person name="Tallon L."/>
            <person name="Jackson J."/>
            <person name="Pai G."/>
            <person name="Aken S.V."/>
            <person name="Utterback T."/>
            <person name="Reidmuller S."/>
            <person name="Feldblyum T."/>
            <person name="Hsiao J."/>
            <person name="Zismann V."/>
            <person name="Iobst S."/>
            <person name="de Vazeille A.R."/>
            <person name="Buell C.R."/>
            <person name="Ying K."/>
            <person name="Li Y."/>
            <person name="Lu T."/>
            <person name="Huang Y."/>
            <person name="Zhao Q."/>
            <person name="Feng Q."/>
            <person name="Zhang L."/>
            <person name="Zhu J."/>
            <person name="Weng Q."/>
            <person name="Mu J."/>
            <person name="Lu Y."/>
            <person name="Fan D."/>
            <person name="Liu Y."/>
            <person name="Guan J."/>
            <person name="Zhang Y."/>
            <person name="Yu S."/>
            <person name="Liu X."/>
            <person name="Zhang Y."/>
            <person name="Hong G."/>
            <person name="Han B."/>
            <person name="Choisne N."/>
            <person name="Demange N."/>
            <person name="Orjeda G."/>
            <person name="Samain S."/>
            <person name="Cattolico L."/>
            <person name="Pelletier E."/>
            <person name="Couloux A."/>
            <person name="Segurens B."/>
            <person name="Wincker P."/>
            <person name="D'Hont A."/>
            <person name="Scarpelli C."/>
            <person name="Weissenbach J."/>
            <person name="Salanoubat M."/>
            <person name="Quetier F."/>
            <person name="Yu Y."/>
            <person name="Kim H.R."/>
            <person name="Rambo T."/>
            <person name="Currie J."/>
            <person name="Collura K."/>
            <person name="Luo M."/>
            <person name="Yang T."/>
            <person name="Ammiraju J.S.S."/>
            <person name="Engler F."/>
            <person name="Soderlund C."/>
            <person name="Wing R.A."/>
            <person name="Palmer L.E."/>
            <person name="de la Bastide M."/>
            <person name="Spiegel L."/>
            <person name="Nascimento L."/>
            <person name="Zutavern T."/>
            <person name="O'Shaughnessy A."/>
            <person name="Dike S."/>
            <person name="Dedhia N."/>
            <person name="Preston R."/>
            <person name="Balija V."/>
            <person name="McCombie W.R."/>
            <person name="Chow T."/>
            <person name="Chen H."/>
            <person name="Chung M."/>
            <person name="Chen C."/>
            <person name="Shaw J."/>
            <person name="Wu H."/>
            <person name="Hsiao K."/>
            <person name="Chao Y."/>
            <person name="Chu M."/>
            <person name="Cheng C."/>
            <person name="Hour A."/>
            <person name="Lee P."/>
            <person name="Lin S."/>
            <person name="Lin Y."/>
            <person name="Liou J."/>
            <person name="Liu S."/>
            <person name="Hsing Y."/>
            <person name="Raghuvanshi S."/>
            <person name="Mohanty A."/>
            <person name="Bharti A.K."/>
            <person name="Gaur A."/>
            <person name="Gupta V."/>
            <person name="Kumar D."/>
            <person name="Ravi V."/>
            <person name="Vij S."/>
            <person name="Kapur A."/>
            <person name="Khurana P."/>
            <person name="Khurana P."/>
            <person name="Khurana J.P."/>
            <person name="Tyagi A.K."/>
            <person name="Gaikwad K."/>
            <person name="Singh A."/>
            <person name="Dalal V."/>
            <person name="Srivastava S."/>
            <person name="Dixit A."/>
            <person name="Pal A.K."/>
            <person name="Ghazi I.A."/>
            <person name="Yadav M."/>
            <person name="Pandit A."/>
            <person name="Bhargava A."/>
            <person name="Sureshbabu K."/>
            <person name="Batra K."/>
            <person name="Sharma T.R."/>
            <person name="Mohapatra T."/>
            <person name="Singh N.K."/>
            <person name="Messing J."/>
            <person name="Nelson A.B."/>
            <person name="Fuks G."/>
            <person name="Kavchok S."/>
            <person name="Keizer G."/>
            <person name="Linton E."/>
            <person name="Llaca V."/>
            <person name="Song R."/>
            <person name="Tanyolac B."/>
            <person name="Young S."/>
            <person name="Ho-Il K."/>
            <person name="Hahn J.H."/>
            <person name="Sangsakoo G."/>
            <person name="Vanavichit A."/>
            <person name="de Mattos Luiz.A.T."/>
            <person name="Zimmer P.D."/>
            <person name="Malone G."/>
            <person name="Dellagostin O."/>
            <person name="de Oliveira A.C."/>
            <person name="Bevan M."/>
            <person name="Bancroft I."/>
            <person name="Minx P."/>
            <person name="Cordum H."/>
            <person name="Wilson R."/>
            <person name="Cheng Z."/>
            <person name="Jin W."/>
            <person name="Jiang J."/>
            <person name="Leong S.A."/>
            <person name="Iwama H."/>
            <person name="Gojobori T."/>
            <person name="Itoh T."/>
            <person name="Niimura Y."/>
            <person name="Fujii Y."/>
            <person name="Habara T."/>
            <person name="Sakai H."/>
            <person name="Sato Y."/>
            <person name="Wilson G."/>
            <person name="Kumar K."/>
            <person name="McCouch S."/>
            <person name="Juretic N."/>
            <person name="Hoen D."/>
            <person name="Wright S."/>
            <person name="Bruskiewich R."/>
            <person name="Bureau T."/>
            <person name="Miyao A."/>
            <person name="Hirochika H."/>
            <person name="Nishikawa T."/>
            <person name="Kadowaki K."/>
            <person name="Sugiura M."/>
            <person name="Burr B."/>
            <person name="Sasaki T."/>
        </authorList>
    </citation>
    <scope>NUCLEOTIDE SEQUENCE [LARGE SCALE GENOMIC DNA]</scope>
    <source>
        <strain evidence="2">cv. Nipponbare</strain>
    </source>
</reference>
<proteinExistence type="predicted"/>
<dbReference type="EMBL" id="AP014961">
    <property type="protein sequence ID" value="BAS92631.1"/>
    <property type="molecule type" value="Genomic_DNA"/>
</dbReference>
<dbReference type="InParanoid" id="A0A0P0WIU7"/>
<reference evidence="1 2" key="2">
    <citation type="journal article" date="2013" name="Plant Cell Physiol.">
        <title>Rice Annotation Project Database (RAP-DB): an integrative and interactive database for rice genomics.</title>
        <authorList>
            <person name="Sakai H."/>
            <person name="Lee S.S."/>
            <person name="Tanaka T."/>
            <person name="Numa H."/>
            <person name="Kim J."/>
            <person name="Kawahara Y."/>
            <person name="Wakimoto H."/>
            <person name="Yang C.C."/>
            <person name="Iwamoto M."/>
            <person name="Abe T."/>
            <person name="Yamada Y."/>
            <person name="Muto A."/>
            <person name="Inokuchi H."/>
            <person name="Ikemura T."/>
            <person name="Matsumoto T."/>
            <person name="Sasaki T."/>
            <person name="Itoh T."/>
        </authorList>
    </citation>
    <scope>NUCLEOTIDE SEQUENCE [LARGE SCALE GENOMIC DNA]</scope>
    <source>
        <strain evidence="2">cv. Nipponbare</strain>
    </source>
</reference>
<dbReference type="AlphaFoldDB" id="A0A0P0WIU7"/>
<name>A0A0P0WIU7_ORYSJ</name>
<dbReference type="Gramene" id="Os05t0189425-00">
    <property type="protein sequence ID" value="Os05t0189425-00"/>
    <property type="gene ID" value="Os05g0189425"/>
</dbReference>
<dbReference type="Proteomes" id="UP000059680">
    <property type="component" value="Chromosome 5"/>
</dbReference>
<sequence>ELDAGRRSSSSVAFSCTVSDVPEESAFVEEGSEVFVEAQEEEYFSEGDDLKD</sequence>
<evidence type="ECO:0000313" key="1">
    <source>
        <dbReference type="EMBL" id="BAS92631.1"/>
    </source>
</evidence>
<keyword evidence="2" id="KW-1185">Reference proteome</keyword>
<organism evidence="1 2">
    <name type="scientific">Oryza sativa subsp. japonica</name>
    <name type="common">Rice</name>
    <dbReference type="NCBI Taxonomy" id="39947"/>
    <lineage>
        <taxon>Eukaryota</taxon>
        <taxon>Viridiplantae</taxon>
        <taxon>Streptophyta</taxon>
        <taxon>Embryophyta</taxon>
        <taxon>Tracheophyta</taxon>
        <taxon>Spermatophyta</taxon>
        <taxon>Magnoliopsida</taxon>
        <taxon>Liliopsida</taxon>
        <taxon>Poales</taxon>
        <taxon>Poaceae</taxon>
        <taxon>BOP clade</taxon>
        <taxon>Oryzoideae</taxon>
        <taxon>Oryzeae</taxon>
        <taxon>Oryzinae</taxon>
        <taxon>Oryza</taxon>
        <taxon>Oryza sativa</taxon>
    </lineage>
</organism>
<accession>A0A0P0WIU7</accession>
<feature type="non-terminal residue" evidence="1">
    <location>
        <position position="52"/>
    </location>
</feature>
<dbReference type="PaxDb" id="39947-A0A0P0WIU7"/>